<dbReference type="Proteomes" id="UP000194154">
    <property type="component" value="Chromosome"/>
</dbReference>
<dbReference type="OrthoDB" id="334783at2"/>
<organism evidence="2 3">
    <name type="scientific">Macrococcoides canis</name>
    <dbReference type="NCBI Taxonomy" id="1855823"/>
    <lineage>
        <taxon>Bacteria</taxon>
        <taxon>Bacillati</taxon>
        <taxon>Bacillota</taxon>
        <taxon>Bacilli</taxon>
        <taxon>Bacillales</taxon>
        <taxon>Staphylococcaceae</taxon>
        <taxon>Macrococcoides</taxon>
    </lineage>
</organism>
<evidence type="ECO:0000313" key="3">
    <source>
        <dbReference type="Proteomes" id="UP000194154"/>
    </source>
</evidence>
<proteinExistence type="predicted"/>
<protein>
    <submittedName>
        <fullName evidence="2">3-deoxy-D-manno-octulosonic acid kinase</fullName>
        <ecNumber evidence="2">2.7.1.166</ecNumber>
    </submittedName>
</protein>
<dbReference type="STRING" id="1855823.MCCS_12020"/>
<sequence>MHIDDLNDLLPGFHFVKLESFNKGWSDDQKYIVTSRDDKYLLRLSSFKEIEDIKLQIYLVEQCMDLGLPVQQLVSHGKYHNHYYLLYQWIEGHEAKEILPTLTLEEQYELGLEAGRILKAIHAIPGANQFGWRDFFLKKIERKKSMYLNCEYKYDNDQCLFNVIEKYENRIIDKPVVYHHGDYHVGNMVIDEKGKLWIIDFDRCSIGESFEEFNRISWCVNTSEAFSRGRVDGYFAGKLPIEFWEVLSVYIATNILSSLPWAVPFGNKQIQVMKEEFEVQRKYYEDFNIVIPKWYK</sequence>
<dbReference type="GO" id="GO:0016301">
    <property type="term" value="F:kinase activity"/>
    <property type="evidence" value="ECO:0007669"/>
    <property type="project" value="UniProtKB-KW"/>
</dbReference>
<evidence type="ECO:0000313" key="2">
    <source>
        <dbReference type="EMBL" id="ARQ06848.1"/>
    </source>
</evidence>
<keyword evidence="3" id="KW-1185">Reference proteome</keyword>
<dbReference type="SUPFAM" id="SSF56112">
    <property type="entry name" value="Protein kinase-like (PK-like)"/>
    <property type="match status" value="1"/>
</dbReference>
<dbReference type="InterPro" id="IPR011009">
    <property type="entry name" value="Kinase-like_dom_sf"/>
</dbReference>
<keyword evidence="2" id="KW-0418">Kinase</keyword>
<keyword evidence="2" id="KW-0808">Transferase</keyword>
<accession>A0A1W7AB87</accession>
<dbReference type="RefSeq" id="WP_086042492.1">
    <property type="nucleotide sequence ID" value="NZ_CBCRZA010000002.1"/>
</dbReference>
<feature type="domain" description="Aminoglycoside phosphotransferase" evidence="1">
    <location>
        <begin position="18"/>
        <end position="239"/>
    </location>
</feature>
<dbReference type="PANTHER" id="PTHR41283:SF1">
    <property type="entry name" value="AMINOGLYCOSIDE PHOSPHOTRANSFERASE DOMAIN-CONTAINING PROTEIN"/>
    <property type="match status" value="1"/>
</dbReference>
<reference evidence="2 3" key="1">
    <citation type="journal article" date="2017" name="Int. J. Syst. Evol. Microbiol.">
        <title>Macrococcus canis sp. nov., a skin bacterium associated with infections in dogs.</title>
        <authorList>
            <person name="Gobeli Brawand S."/>
            <person name="Cotting K."/>
            <person name="Gomez-Sanz E."/>
            <person name="Collaud A."/>
            <person name="Thomann A."/>
            <person name="Brodard I."/>
            <person name="Rodriguez-Campos S."/>
            <person name="Strauss C."/>
            <person name="Perreten V."/>
        </authorList>
    </citation>
    <scope>NUCLEOTIDE SEQUENCE [LARGE SCALE GENOMIC DNA]</scope>
    <source>
        <strain evidence="2 3">KM45013</strain>
    </source>
</reference>
<evidence type="ECO:0000259" key="1">
    <source>
        <dbReference type="Pfam" id="PF01636"/>
    </source>
</evidence>
<gene>
    <name evidence="2" type="primary">kdkA</name>
    <name evidence="2" type="ORF">MCCS_12020</name>
</gene>
<dbReference type="KEGG" id="mcak:MCCS_12020"/>
<dbReference type="GeneID" id="35295331"/>
<dbReference type="EMBL" id="CP021059">
    <property type="protein sequence ID" value="ARQ06848.1"/>
    <property type="molecule type" value="Genomic_DNA"/>
</dbReference>
<dbReference type="EC" id="2.7.1.166" evidence="2"/>
<dbReference type="InterPro" id="IPR002575">
    <property type="entry name" value="Aminoglycoside_PTrfase"/>
</dbReference>
<name>A0A1W7AB87_9STAP</name>
<dbReference type="Pfam" id="PF01636">
    <property type="entry name" value="APH"/>
    <property type="match status" value="1"/>
</dbReference>
<dbReference type="AlphaFoldDB" id="A0A1W7AB87"/>
<dbReference type="Gene3D" id="3.90.1200.10">
    <property type="match status" value="1"/>
</dbReference>
<dbReference type="PANTHER" id="PTHR41283">
    <property type="entry name" value="AMINOGLYCOSIDE PHOSPHOTRANSFERASE"/>
    <property type="match status" value="1"/>
</dbReference>